<dbReference type="InterPro" id="IPR036047">
    <property type="entry name" value="F-box-like_dom_sf"/>
</dbReference>
<dbReference type="InterPro" id="IPR050796">
    <property type="entry name" value="SCF_F-box_component"/>
</dbReference>
<dbReference type="AlphaFoldDB" id="A0AAV1CYK8"/>
<dbReference type="SUPFAM" id="SSF50965">
    <property type="entry name" value="Galactose oxidase, central domain"/>
    <property type="match status" value="1"/>
</dbReference>
<dbReference type="Pfam" id="PF07734">
    <property type="entry name" value="FBA_1"/>
    <property type="match status" value="1"/>
</dbReference>
<gene>
    <name evidence="2" type="ORF">OLC1_LOCUS10199</name>
</gene>
<dbReference type="InterPro" id="IPR017451">
    <property type="entry name" value="F-box-assoc_interact_dom"/>
</dbReference>
<sequence>MKLRRSITEEIYFPEEIWRRILLNLPTEILVRFSCVSKKWRDLIRDPSFGNAHVSYYIQQKRHNNAAFLLGRFRSCSFFDEYKRFHELLLTAKSEEGDQGNYDTIGNNFNFRFSVLSPGLDLPPYEFQQPYKIYGSCNGILCISKSSSRCHVYLCNPAIGECLRLPASYWDMGGFWDKSVLGFGFDVRTNDYKVIRLGRVGRNGSNRAYAEIYRLNTNCWTKLKVKVGSLMDSLAPAGGVFFNGSCYWSGNCKYIGAAILKFDFSTEIFSLVLPPYSKRTWNWISATPSVVSDSLALVLEGRLGLCEVWVMMVQKEEDGKESSSWSKKCSLRLRPELRFPAMLTCWNHDWLLLRSRCGRKIRCCFLEDGSTAQKDWGFDIGYTDDLCAVAFQPTLVSLKEKLKRIGLF</sequence>
<accession>A0AAV1CYK8</accession>
<organism evidence="2 3">
    <name type="scientific">Oldenlandia corymbosa var. corymbosa</name>
    <dbReference type="NCBI Taxonomy" id="529605"/>
    <lineage>
        <taxon>Eukaryota</taxon>
        <taxon>Viridiplantae</taxon>
        <taxon>Streptophyta</taxon>
        <taxon>Embryophyta</taxon>
        <taxon>Tracheophyta</taxon>
        <taxon>Spermatophyta</taxon>
        <taxon>Magnoliopsida</taxon>
        <taxon>eudicotyledons</taxon>
        <taxon>Gunneridae</taxon>
        <taxon>Pentapetalae</taxon>
        <taxon>asterids</taxon>
        <taxon>lamiids</taxon>
        <taxon>Gentianales</taxon>
        <taxon>Rubiaceae</taxon>
        <taxon>Rubioideae</taxon>
        <taxon>Spermacoceae</taxon>
        <taxon>Hedyotis-Oldenlandia complex</taxon>
        <taxon>Oldenlandia</taxon>
    </lineage>
</organism>
<evidence type="ECO:0000313" key="3">
    <source>
        <dbReference type="Proteomes" id="UP001161247"/>
    </source>
</evidence>
<evidence type="ECO:0000259" key="1">
    <source>
        <dbReference type="PROSITE" id="PS50181"/>
    </source>
</evidence>
<dbReference type="NCBIfam" id="TIGR01640">
    <property type="entry name" value="F_box_assoc_1"/>
    <property type="match status" value="1"/>
</dbReference>
<dbReference type="InterPro" id="IPR006527">
    <property type="entry name" value="F-box-assoc_dom_typ1"/>
</dbReference>
<dbReference type="InterPro" id="IPR001810">
    <property type="entry name" value="F-box_dom"/>
</dbReference>
<feature type="domain" description="F-box" evidence="1">
    <location>
        <begin position="7"/>
        <end position="60"/>
    </location>
</feature>
<dbReference type="PANTHER" id="PTHR31672:SF13">
    <property type="entry name" value="F-BOX PROTEIN CPR30-LIKE"/>
    <property type="match status" value="1"/>
</dbReference>
<protein>
    <submittedName>
        <fullName evidence="2">OLC1v1037319C1</fullName>
    </submittedName>
</protein>
<dbReference type="Gene3D" id="1.20.1280.50">
    <property type="match status" value="1"/>
</dbReference>
<reference evidence="2" key="1">
    <citation type="submission" date="2023-03" db="EMBL/GenBank/DDBJ databases">
        <authorList>
            <person name="Julca I."/>
        </authorList>
    </citation>
    <scope>NUCLEOTIDE SEQUENCE</scope>
</reference>
<dbReference type="SUPFAM" id="SSF81383">
    <property type="entry name" value="F-box domain"/>
    <property type="match status" value="1"/>
</dbReference>
<keyword evidence="3" id="KW-1185">Reference proteome</keyword>
<dbReference type="InterPro" id="IPR011043">
    <property type="entry name" value="Gal_Oxase/kelch_b-propeller"/>
</dbReference>
<dbReference type="CDD" id="cd22157">
    <property type="entry name" value="F-box_AtFBW1-like"/>
    <property type="match status" value="1"/>
</dbReference>
<evidence type="ECO:0000313" key="2">
    <source>
        <dbReference type="EMBL" id="CAI9100343.1"/>
    </source>
</evidence>
<dbReference type="PANTHER" id="PTHR31672">
    <property type="entry name" value="BNACNNG10540D PROTEIN"/>
    <property type="match status" value="1"/>
</dbReference>
<name>A0AAV1CYK8_OLDCO</name>
<dbReference type="EMBL" id="OX459120">
    <property type="protein sequence ID" value="CAI9100343.1"/>
    <property type="molecule type" value="Genomic_DNA"/>
</dbReference>
<proteinExistence type="predicted"/>
<dbReference type="PROSITE" id="PS50181">
    <property type="entry name" value="FBOX"/>
    <property type="match status" value="1"/>
</dbReference>
<dbReference type="SMART" id="SM00256">
    <property type="entry name" value="FBOX"/>
    <property type="match status" value="1"/>
</dbReference>
<dbReference type="Pfam" id="PF00646">
    <property type="entry name" value="F-box"/>
    <property type="match status" value="1"/>
</dbReference>
<dbReference type="Proteomes" id="UP001161247">
    <property type="component" value="Chromosome 3"/>
</dbReference>